<protein>
    <submittedName>
        <fullName evidence="1">Uncharacterized protein</fullName>
    </submittedName>
</protein>
<proteinExistence type="predicted"/>
<dbReference type="OrthoDB" id="10498339at2759"/>
<evidence type="ECO:0000313" key="2">
    <source>
        <dbReference type="Proteomes" id="UP000439903"/>
    </source>
</evidence>
<gene>
    <name evidence="1" type="ORF">F8M41_003152</name>
</gene>
<dbReference type="EMBL" id="WTPW01001272">
    <property type="protein sequence ID" value="KAF0445507.1"/>
    <property type="molecule type" value="Genomic_DNA"/>
</dbReference>
<keyword evidence="2" id="KW-1185">Reference proteome</keyword>
<accession>A0A8H3XBR6</accession>
<reference evidence="1 2" key="1">
    <citation type="journal article" date="2019" name="Environ. Microbiol.">
        <title>At the nexus of three kingdoms: the genome of the mycorrhizal fungus Gigaspora margarita provides insights into plant, endobacterial and fungal interactions.</title>
        <authorList>
            <person name="Venice F."/>
            <person name="Ghignone S."/>
            <person name="Salvioli di Fossalunga A."/>
            <person name="Amselem J."/>
            <person name="Novero M."/>
            <person name="Xianan X."/>
            <person name="Sedzielewska Toro K."/>
            <person name="Morin E."/>
            <person name="Lipzen A."/>
            <person name="Grigoriev I.V."/>
            <person name="Henrissat B."/>
            <person name="Martin F.M."/>
            <person name="Bonfante P."/>
        </authorList>
    </citation>
    <scope>NUCLEOTIDE SEQUENCE [LARGE SCALE GENOMIC DNA]</scope>
    <source>
        <strain evidence="1 2">BEG34</strain>
    </source>
</reference>
<dbReference type="AlphaFoldDB" id="A0A8H3XBR6"/>
<organism evidence="1 2">
    <name type="scientific">Gigaspora margarita</name>
    <dbReference type="NCBI Taxonomy" id="4874"/>
    <lineage>
        <taxon>Eukaryota</taxon>
        <taxon>Fungi</taxon>
        <taxon>Fungi incertae sedis</taxon>
        <taxon>Mucoromycota</taxon>
        <taxon>Glomeromycotina</taxon>
        <taxon>Glomeromycetes</taxon>
        <taxon>Diversisporales</taxon>
        <taxon>Gigasporaceae</taxon>
        <taxon>Gigaspora</taxon>
    </lineage>
</organism>
<name>A0A8H3XBR6_GIGMA</name>
<evidence type="ECO:0000313" key="1">
    <source>
        <dbReference type="EMBL" id="KAF0445507.1"/>
    </source>
</evidence>
<dbReference type="Proteomes" id="UP000439903">
    <property type="component" value="Unassembled WGS sequence"/>
</dbReference>
<comment type="caution">
    <text evidence="1">The sequence shown here is derived from an EMBL/GenBank/DDBJ whole genome shotgun (WGS) entry which is preliminary data.</text>
</comment>
<sequence length="182" mass="20335">MASDEREVCWSFDGHNSVFDSSGNTVLSSVTCHSSENNACRSFGGYDDISRHTILRPFQTRHSFKNNMSLSGSTELNDENTVSDSLNLNLNLSQVIISDSSDFHKNVALELSQEYYSDYHSSEAYLPNLSLYSPAYAFSSSFGPIFNQQDNYHSQLQIEYSNLVELSDSSSQSESDDDNITS</sequence>